<feature type="domain" description="PAC" evidence="10">
    <location>
        <begin position="221"/>
        <end position="273"/>
    </location>
</feature>
<sequence length="1126" mass="128915">MISVLYVDDEEELLNLGKIFLEQTGVFRVDVLTSASDALKFPSLSDYDAIISDYQMPEIDGISFLQQVRKIHGDIPFILFTGRGREEIVIEAINNGADYYIQKGGDATSQFAELGYKIKTAVGRRQTELKLRESEKKFSDIIEFLPDATFAIDQSGLVIAWNKAIEELTGVSSEIVMGKGKETYRAVFYSTDRPILIDLIDEPEEHIRKYYSIIHREEGSITAEADTTQLNGKGISILTKVSRLYDQSGRVSGAIETIRDITLVKQSDHELKRSEARYHSIVDDQIEMIFRVVPDGTITFMNEAFRQFTSNLSGFAPTEGDNIRDFLRDTYALFEKSLFPLNEKKPVREIDQEIIHNDGRKSWKLWSVKALFDRNNGLYEYQVVGRDITDTKKAEEAHRESEEKFHRFADNARDILYRMTLPDRRFDFISRAATTLTGYTPEDFYADPNLLKTLIHPDSVDAFNKRWVEILENRSPLNFDFKIINRYGRHRWFNLRNSIITGKNGELVALEGIVTDVSEQKEIENRLRRSEERFIAVTQNAGSWVWELDQDGVYTYASPAVYSILGYWPDELIGKKHFYDLFDPTVRDELKNITMSAISTFQVFNDLVNCNRHKDGRQIFLKTNGMPVFDQKGVFTGYCGVDLDITTEREVEQRLVESEAKFRLLAENISDVICVVDFDRRFTYISPSVQLLMEFTPDELLHKKVEEVLAQDTIKKLEPVHKKWITAISVGEATPDNDIIEIELKHKDGSTIWADMKITTIKDQNKKVTGFLAVIRDNTEHRLAEKALIESEEKFRSLVENANDVVFSITPDGVFTYISPKWSELLGYDESEGIGKRMFAFIHPDDISHMQEFVSEAISKGRRMSGNIYRIRHKNGTWQWHSQSISPVFNDEGIVLSLQGICHDITRLKQNKVVLERANRQLSLLTGITRHDILNKITVILGCVSVAQLDCKNEEINWILNKIRSATNDIKNQIEFTRIYEGLGAQEPQWVELETVIPTTTIPCEITMNSDLKKISILADQMVKRVFYNLLDNSVRHGLKVNTITVSTNEDKGELFVLWEDNGIGIPFEEKEKIFERGFGKNTGLGMFLAREILSLTGISIQETGEPGKGARFVIRVPGGVFRTRT</sequence>
<feature type="domain" description="PAC" evidence="10">
    <location>
        <begin position="862"/>
        <end position="917"/>
    </location>
</feature>
<dbReference type="SMART" id="SM00091">
    <property type="entry name" value="PAS"/>
    <property type="match status" value="6"/>
</dbReference>
<comment type="catalytic activity">
    <reaction evidence="1">
        <text>ATP + protein L-histidine = ADP + protein N-phospho-L-histidine.</text>
        <dbReference type="EC" id="2.7.13.3"/>
    </reaction>
</comment>
<evidence type="ECO:0000256" key="5">
    <source>
        <dbReference type="ARBA" id="ARBA00022777"/>
    </source>
</evidence>
<evidence type="ECO:0000313" key="12">
    <source>
        <dbReference type="Proteomes" id="UP000245657"/>
    </source>
</evidence>
<dbReference type="AlphaFoldDB" id="A0A2V2N4F8"/>
<dbReference type="InterPro" id="IPR035965">
    <property type="entry name" value="PAS-like_dom_sf"/>
</dbReference>
<evidence type="ECO:0000259" key="8">
    <source>
        <dbReference type="PROSITE" id="PS50110"/>
    </source>
</evidence>
<evidence type="ECO:0000256" key="4">
    <source>
        <dbReference type="ARBA" id="ARBA00022679"/>
    </source>
</evidence>
<dbReference type="CDD" id="cd00130">
    <property type="entry name" value="PAS"/>
    <property type="match status" value="6"/>
</dbReference>
<feature type="domain" description="PAC" evidence="10">
    <location>
        <begin position="348"/>
        <end position="400"/>
    </location>
</feature>
<dbReference type="InterPro" id="IPR003594">
    <property type="entry name" value="HATPase_dom"/>
</dbReference>
<dbReference type="PRINTS" id="PR00344">
    <property type="entry name" value="BCTRLSENSOR"/>
</dbReference>
<dbReference type="Pfam" id="PF13426">
    <property type="entry name" value="PAS_9"/>
    <property type="match status" value="2"/>
</dbReference>
<name>A0A2V2N4F8_9EURY</name>
<dbReference type="CDD" id="cd00156">
    <property type="entry name" value="REC"/>
    <property type="match status" value="1"/>
</dbReference>
<evidence type="ECO:0000256" key="1">
    <source>
        <dbReference type="ARBA" id="ARBA00000085"/>
    </source>
</evidence>
<dbReference type="InterPro" id="IPR001610">
    <property type="entry name" value="PAC"/>
</dbReference>
<evidence type="ECO:0000313" key="11">
    <source>
        <dbReference type="EMBL" id="PWR72636.1"/>
    </source>
</evidence>
<dbReference type="PROSITE" id="PS50110">
    <property type="entry name" value="RESPONSE_REGULATORY"/>
    <property type="match status" value="1"/>
</dbReference>
<dbReference type="GO" id="GO:0004673">
    <property type="term" value="F:protein histidine kinase activity"/>
    <property type="evidence" value="ECO:0007669"/>
    <property type="project" value="UniProtKB-EC"/>
</dbReference>
<dbReference type="Proteomes" id="UP000245657">
    <property type="component" value="Unassembled WGS sequence"/>
</dbReference>
<gene>
    <name evidence="11" type="ORF">DK846_06630</name>
</gene>
<dbReference type="EMBL" id="QGMY01000006">
    <property type="protein sequence ID" value="PWR72636.1"/>
    <property type="molecule type" value="Genomic_DNA"/>
</dbReference>
<dbReference type="PANTHER" id="PTHR43304">
    <property type="entry name" value="PHYTOCHROME-LIKE PROTEIN CPH1"/>
    <property type="match status" value="1"/>
</dbReference>
<feature type="domain" description="PAS" evidence="9">
    <location>
        <begin position="401"/>
        <end position="474"/>
    </location>
</feature>
<dbReference type="PROSITE" id="PS50113">
    <property type="entry name" value="PAC"/>
    <property type="match status" value="6"/>
</dbReference>
<comment type="caution">
    <text evidence="11">The sequence shown here is derived from an EMBL/GenBank/DDBJ whole genome shotgun (WGS) entry which is preliminary data.</text>
</comment>
<dbReference type="InterPro" id="IPR036890">
    <property type="entry name" value="HATPase_C_sf"/>
</dbReference>
<dbReference type="SUPFAM" id="SSF52172">
    <property type="entry name" value="CheY-like"/>
    <property type="match status" value="1"/>
</dbReference>
<evidence type="ECO:0000256" key="2">
    <source>
        <dbReference type="ARBA" id="ARBA00012438"/>
    </source>
</evidence>
<feature type="domain" description="PAC" evidence="10">
    <location>
        <begin position="601"/>
        <end position="657"/>
    </location>
</feature>
<feature type="domain" description="PAS" evidence="9">
    <location>
        <begin position="791"/>
        <end position="861"/>
    </location>
</feature>
<keyword evidence="4" id="KW-0808">Transferase</keyword>
<protein>
    <recommendedName>
        <fullName evidence="2">histidine kinase</fullName>
        <ecNumber evidence="2">2.7.13.3</ecNumber>
    </recommendedName>
</protein>
<evidence type="ECO:0000259" key="9">
    <source>
        <dbReference type="PROSITE" id="PS50112"/>
    </source>
</evidence>
<dbReference type="Pfam" id="PF08447">
    <property type="entry name" value="PAS_3"/>
    <property type="match status" value="2"/>
</dbReference>
<feature type="domain" description="PAS" evidence="9">
    <location>
        <begin position="134"/>
        <end position="179"/>
    </location>
</feature>
<dbReference type="InterPro" id="IPR001789">
    <property type="entry name" value="Sig_transdc_resp-reg_receiver"/>
</dbReference>
<proteinExistence type="predicted"/>
<dbReference type="InterPro" id="IPR000014">
    <property type="entry name" value="PAS"/>
</dbReference>
<dbReference type="Pfam" id="PF00072">
    <property type="entry name" value="Response_reg"/>
    <property type="match status" value="1"/>
</dbReference>
<dbReference type="InterPro" id="IPR011006">
    <property type="entry name" value="CheY-like_superfamily"/>
</dbReference>
<dbReference type="SMART" id="SM00448">
    <property type="entry name" value="REC"/>
    <property type="match status" value="1"/>
</dbReference>
<feature type="domain" description="PAC" evidence="10">
    <location>
        <begin position="477"/>
        <end position="529"/>
    </location>
</feature>
<dbReference type="CDD" id="cd00075">
    <property type="entry name" value="HATPase"/>
    <property type="match status" value="1"/>
</dbReference>
<dbReference type="GO" id="GO:0000160">
    <property type="term" value="P:phosphorelay signal transduction system"/>
    <property type="evidence" value="ECO:0007669"/>
    <property type="project" value="InterPro"/>
</dbReference>
<dbReference type="OrthoDB" id="230688at2157"/>
<feature type="domain" description="Histidine kinase" evidence="7">
    <location>
        <begin position="1023"/>
        <end position="1121"/>
    </location>
</feature>
<dbReference type="SUPFAM" id="SSF55874">
    <property type="entry name" value="ATPase domain of HSP90 chaperone/DNA topoisomerase II/histidine kinase"/>
    <property type="match status" value="1"/>
</dbReference>
<dbReference type="NCBIfam" id="TIGR00229">
    <property type="entry name" value="sensory_box"/>
    <property type="match status" value="6"/>
</dbReference>
<dbReference type="InterPro" id="IPR000700">
    <property type="entry name" value="PAS-assoc_C"/>
</dbReference>
<dbReference type="SMART" id="SM00387">
    <property type="entry name" value="HATPase_c"/>
    <property type="match status" value="1"/>
</dbReference>
<dbReference type="Pfam" id="PF00989">
    <property type="entry name" value="PAS"/>
    <property type="match status" value="2"/>
</dbReference>
<evidence type="ECO:0000259" key="7">
    <source>
        <dbReference type="PROSITE" id="PS50109"/>
    </source>
</evidence>
<evidence type="ECO:0000256" key="6">
    <source>
        <dbReference type="PROSITE-ProRule" id="PRU00169"/>
    </source>
</evidence>
<keyword evidence="5" id="KW-0418">Kinase</keyword>
<dbReference type="SUPFAM" id="SSF55785">
    <property type="entry name" value="PYP-like sensor domain (PAS domain)"/>
    <property type="match status" value="6"/>
</dbReference>
<dbReference type="EC" id="2.7.13.3" evidence="2"/>
<keyword evidence="12" id="KW-1185">Reference proteome</keyword>
<dbReference type="Gene3D" id="3.40.50.2300">
    <property type="match status" value="1"/>
</dbReference>
<dbReference type="Gene3D" id="3.30.450.20">
    <property type="entry name" value="PAS domain"/>
    <property type="match status" value="6"/>
</dbReference>
<feature type="domain" description="PAC" evidence="10">
    <location>
        <begin position="738"/>
        <end position="790"/>
    </location>
</feature>
<keyword evidence="3 6" id="KW-0597">Phosphoprotein</keyword>
<dbReference type="InterPro" id="IPR004358">
    <property type="entry name" value="Sig_transdc_His_kin-like_C"/>
</dbReference>
<organism evidence="11 12">
    <name type="scientific">Methanospirillum lacunae</name>
    <dbReference type="NCBI Taxonomy" id="668570"/>
    <lineage>
        <taxon>Archaea</taxon>
        <taxon>Methanobacteriati</taxon>
        <taxon>Methanobacteriota</taxon>
        <taxon>Stenosarchaea group</taxon>
        <taxon>Methanomicrobia</taxon>
        <taxon>Methanomicrobiales</taxon>
        <taxon>Methanospirillaceae</taxon>
        <taxon>Methanospirillum</taxon>
    </lineage>
</organism>
<dbReference type="PROSITE" id="PS50112">
    <property type="entry name" value="PAS"/>
    <property type="match status" value="5"/>
</dbReference>
<dbReference type="RefSeq" id="WP_109968147.1">
    <property type="nucleotide sequence ID" value="NZ_QGMY01000006.1"/>
</dbReference>
<feature type="domain" description="Response regulatory" evidence="8">
    <location>
        <begin position="3"/>
        <end position="118"/>
    </location>
</feature>
<dbReference type="SMART" id="SM00086">
    <property type="entry name" value="PAC"/>
    <property type="match status" value="6"/>
</dbReference>
<reference evidence="11 12" key="1">
    <citation type="submission" date="2018-05" db="EMBL/GenBank/DDBJ databases">
        <title>Draft genome of Methanospirillum lacunae Ki8-1.</title>
        <authorList>
            <person name="Dueholm M.S."/>
            <person name="Nielsen P.H."/>
            <person name="Bakmann L.F."/>
            <person name="Otzen D.E."/>
        </authorList>
    </citation>
    <scope>NUCLEOTIDE SEQUENCE [LARGE SCALE GENOMIC DNA]</scope>
    <source>
        <strain evidence="11 12">Ki8-1</strain>
    </source>
</reference>
<feature type="domain" description="PAS" evidence="9">
    <location>
        <begin position="530"/>
        <end position="601"/>
    </location>
</feature>
<accession>A0A2V2N4F8</accession>
<evidence type="ECO:0000259" key="10">
    <source>
        <dbReference type="PROSITE" id="PS50113"/>
    </source>
</evidence>
<feature type="domain" description="PAS" evidence="9">
    <location>
        <begin position="658"/>
        <end position="718"/>
    </location>
</feature>
<dbReference type="InterPro" id="IPR005467">
    <property type="entry name" value="His_kinase_dom"/>
</dbReference>
<dbReference type="PROSITE" id="PS50109">
    <property type="entry name" value="HIS_KIN"/>
    <property type="match status" value="1"/>
</dbReference>
<dbReference type="GO" id="GO:0006355">
    <property type="term" value="P:regulation of DNA-templated transcription"/>
    <property type="evidence" value="ECO:0007669"/>
    <property type="project" value="InterPro"/>
</dbReference>
<evidence type="ECO:0000256" key="3">
    <source>
        <dbReference type="ARBA" id="ARBA00022553"/>
    </source>
</evidence>
<dbReference type="PANTHER" id="PTHR43304:SF1">
    <property type="entry name" value="PAC DOMAIN-CONTAINING PROTEIN"/>
    <property type="match status" value="1"/>
</dbReference>
<dbReference type="InterPro" id="IPR052162">
    <property type="entry name" value="Sensor_kinase/Photoreceptor"/>
</dbReference>
<feature type="modified residue" description="4-aspartylphosphate" evidence="6">
    <location>
        <position position="53"/>
    </location>
</feature>
<dbReference type="Gene3D" id="3.30.565.10">
    <property type="entry name" value="Histidine kinase-like ATPase, C-terminal domain"/>
    <property type="match status" value="1"/>
</dbReference>
<dbReference type="InterPro" id="IPR013767">
    <property type="entry name" value="PAS_fold"/>
</dbReference>
<dbReference type="InterPro" id="IPR013655">
    <property type="entry name" value="PAS_fold_3"/>
</dbReference>
<dbReference type="Pfam" id="PF02518">
    <property type="entry name" value="HATPase_c"/>
    <property type="match status" value="1"/>
</dbReference>